<dbReference type="InterPro" id="IPR013423">
    <property type="entry name" value="CHP02594"/>
</dbReference>
<evidence type="ECO:0000313" key="2">
    <source>
        <dbReference type="EMBL" id="MDC8772096.1"/>
    </source>
</evidence>
<comment type="caution">
    <text evidence="2">The sequence shown here is derived from an EMBL/GenBank/DDBJ whole genome shotgun (WGS) entry which is preliminary data.</text>
</comment>
<organism evidence="2 3">
    <name type="scientific">Roseateles albus</name>
    <dbReference type="NCBI Taxonomy" id="2987525"/>
    <lineage>
        <taxon>Bacteria</taxon>
        <taxon>Pseudomonadati</taxon>
        <taxon>Pseudomonadota</taxon>
        <taxon>Betaproteobacteria</taxon>
        <taxon>Burkholderiales</taxon>
        <taxon>Sphaerotilaceae</taxon>
        <taxon>Roseateles</taxon>
    </lineage>
</organism>
<gene>
    <name evidence="2" type="ORF">PRZ03_10995</name>
</gene>
<dbReference type="Proteomes" id="UP001221189">
    <property type="component" value="Unassembled WGS sequence"/>
</dbReference>
<reference evidence="2 3" key="1">
    <citation type="submission" date="2022-10" db="EMBL/GenBank/DDBJ databases">
        <title>Paucibacter sp. hw1 Genome sequencing.</title>
        <authorList>
            <person name="Park S."/>
        </authorList>
    </citation>
    <scope>NUCLEOTIDE SEQUENCE [LARGE SCALE GENOMIC DNA]</scope>
    <source>
        <strain evidence="3">hw1</strain>
    </source>
</reference>
<feature type="domain" description="Peptidase C51" evidence="1">
    <location>
        <begin position="44"/>
        <end position="123"/>
    </location>
</feature>
<sequence>MAQLNMPTPPWLPIARAEAGVRTLAPGMSHPRIGLYHRCTTTPWYDDKASWCSSFANWVFAQVGITGTGQALARSWLAWGEPLSEPRPGCIAVLWRESPESWKGHVGFYLRTVDERVYLYGGNQLDSVCENSYPVECVLGYRWPNAAVKAGPQHQVSP</sequence>
<dbReference type="InterPro" id="IPR007921">
    <property type="entry name" value="CHAP_dom"/>
</dbReference>
<evidence type="ECO:0000313" key="3">
    <source>
        <dbReference type="Proteomes" id="UP001221189"/>
    </source>
</evidence>
<name>A0ABT5KH12_9BURK</name>
<dbReference type="NCBIfam" id="TIGR02594">
    <property type="entry name" value="TIGR02594 family protein"/>
    <property type="match status" value="1"/>
</dbReference>
<protein>
    <submittedName>
        <fullName evidence="2">TIGR02594 family protein</fullName>
    </submittedName>
</protein>
<proteinExistence type="predicted"/>
<dbReference type="Gene3D" id="3.90.1720.10">
    <property type="entry name" value="endopeptidase domain like (from Nostoc punctiforme)"/>
    <property type="match status" value="1"/>
</dbReference>
<keyword evidence="3" id="KW-1185">Reference proteome</keyword>
<dbReference type="SUPFAM" id="SSF54001">
    <property type="entry name" value="Cysteine proteinases"/>
    <property type="match status" value="1"/>
</dbReference>
<dbReference type="Pfam" id="PF05257">
    <property type="entry name" value="CHAP"/>
    <property type="match status" value="1"/>
</dbReference>
<accession>A0ABT5KH12</accession>
<dbReference type="RefSeq" id="WP_273600342.1">
    <property type="nucleotide sequence ID" value="NZ_JAQQXT010000006.1"/>
</dbReference>
<dbReference type="InterPro" id="IPR038765">
    <property type="entry name" value="Papain-like_cys_pep_sf"/>
</dbReference>
<evidence type="ECO:0000259" key="1">
    <source>
        <dbReference type="Pfam" id="PF05257"/>
    </source>
</evidence>
<dbReference type="EMBL" id="JAQQXT010000006">
    <property type="protein sequence ID" value="MDC8772096.1"/>
    <property type="molecule type" value="Genomic_DNA"/>
</dbReference>